<dbReference type="RefSeq" id="WP_148947040.1">
    <property type="nucleotide sequence ID" value="NZ_VTEH01000008.1"/>
</dbReference>
<evidence type="ECO:0000313" key="2">
    <source>
        <dbReference type="Proteomes" id="UP000323317"/>
    </source>
</evidence>
<gene>
    <name evidence="1" type="ORF">FZC79_11930</name>
</gene>
<comment type="caution">
    <text evidence="1">The sequence shown here is derived from an EMBL/GenBank/DDBJ whole genome shotgun (WGS) entry which is preliminary data.</text>
</comment>
<dbReference type="EMBL" id="VTEH01000008">
    <property type="protein sequence ID" value="TYR75117.1"/>
    <property type="molecule type" value="Genomic_DNA"/>
</dbReference>
<dbReference type="Proteomes" id="UP000323317">
    <property type="component" value="Unassembled WGS sequence"/>
</dbReference>
<evidence type="ECO:0000313" key="1">
    <source>
        <dbReference type="EMBL" id="TYR75117.1"/>
    </source>
</evidence>
<sequence>MYSHLSEKEIIQKYQQEEKMMILAFAQWCRNNELDPQKVYTRAYPHQDQNPLLIEALDSTVPKEESDEIPLSSLLSILEMYGNEELCFVITEEIEKK</sequence>
<reference evidence="1 2" key="1">
    <citation type="submission" date="2019-08" db="EMBL/GenBank/DDBJ databases">
        <title>Bacillus genomes from the desert of Cuatro Cienegas, Coahuila.</title>
        <authorList>
            <person name="Olmedo-Alvarez G."/>
        </authorList>
    </citation>
    <scope>NUCLEOTIDE SEQUENCE [LARGE SCALE GENOMIC DNA]</scope>
    <source>
        <strain evidence="1 2">CH40_1T</strain>
    </source>
</reference>
<proteinExistence type="predicted"/>
<organism evidence="1 2">
    <name type="scientific">Rossellomorea vietnamensis</name>
    <dbReference type="NCBI Taxonomy" id="218284"/>
    <lineage>
        <taxon>Bacteria</taxon>
        <taxon>Bacillati</taxon>
        <taxon>Bacillota</taxon>
        <taxon>Bacilli</taxon>
        <taxon>Bacillales</taxon>
        <taxon>Bacillaceae</taxon>
        <taxon>Rossellomorea</taxon>
    </lineage>
</organism>
<dbReference type="AlphaFoldDB" id="A0A5D4KCJ5"/>
<name>A0A5D4KCJ5_9BACI</name>
<accession>A0A5D4KCJ5</accession>
<protein>
    <submittedName>
        <fullName evidence="1">Uncharacterized protein</fullName>
    </submittedName>
</protein>